<dbReference type="InterPro" id="IPR019734">
    <property type="entry name" value="TPR_rpt"/>
</dbReference>
<keyword evidence="2 3" id="KW-0802">TPR repeat</keyword>
<reference evidence="4" key="1">
    <citation type="submission" date="2021-01" db="EMBL/GenBank/DDBJ databases">
        <authorList>
            <consortium name="Genoscope - CEA"/>
            <person name="William W."/>
        </authorList>
    </citation>
    <scope>NUCLEOTIDE SEQUENCE</scope>
</reference>
<dbReference type="PROSITE" id="PS50293">
    <property type="entry name" value="TPR_REGION"/>
    <property type="match status" value="1"/>
</dbReference>
<keyword evidence="1" id="KW-0677">Repeat</keyword>
<gene>
    <name evidence="4" type="ORF">POCTA_138.1.T0090037</name>
</gene>
<dbReference type="SMART" id="SM00028">
    <property type="entry name" value="TPR"/>
    <property type="match status" value="4"/>
</dbReference>
<dbReference type="OrthoDB" id="2335338at2759"/>
<dbReference type="EMBL" id="CAJJDP010000008">
    <property type="protein sequence ID" value="CAD8137817.1"/>
    <property type="molecule type" value="Genomic_DNA"/>
</dbReference>
<keyword evidence="5" id="KW-1185">Reference proteome</keyword>
<organism evidence="4 5">
    <name type="scientific">Paramecium octaurelia</name>
    <dbReference type="NCBI Taxonomy" id="43137"/>
    <lineage>
        <taxon>Eukaryota</taxon>
        <taxon>Sar</taxon>
        <taxon>Alveolata</taxon>
        <taxon>Ciliophora</taxon>
        <taxon>Intramacronucleata</taxon>
        <taxon>Oligohymenophorea</taxon>
        <taxon>Peniculida</taxon>
        <taxon>Parameciidae</taxon>
        <taxon>Paramecium</taxon>
    </lineage>
</organism>
<proteinExistence type="predicted"/>
<protein>
    <recommendedName>
        <fullName evidence="6">Tetratricopeptide repeat protein</fullName>
    </recommendedName>
</protein>
<comment type="caution">
    <text evidence="4">The sequence shown here is derived from an EMBL/GenBank/DDBJ whole genome shotgun (WGS) entry which is preliminary data.</text>
</comment>
<dbReference type="PANTHER" id="PTHR44943:SF4">
    <property type="entry name" value="TPR REPEAT-CONTAINING PROTEIN MJ0798"/>
    <property type="match status" value="1"/>
</dbReference>
<dbReference type="Pfam" id="PF13432">
    <property type="entry name" value="TPR_16"/>
    <property type="match status" value="1"/>
</dbReference>
<evidence type="ECO:0000256" key="2">
    <source>
        <dbReference type="ARBA" id="ARBA00022803"/>
    </source>
</evidence>
<name>A0A8S1SEL9_PAROT</name>
<dbReference type="Pfam" id="PF00515">
    <property type="entry name" value="TPR_1"/>
    <property type="match status" value="1"/>
</dbReference>
<evidence type="ECO:0000256" key="3">
    <source>
        <dbReference type="PROSITE-ProRule" id="PRU00339"/>
    </source>
</evidence>
<feature type="repeat" description="TPR" evidence="3">
    <location>
        <begin position="251"/>
        <end position="284"/>
    </location>
</feature>
<evidence type="ECO:0008006" key="6">
    <source>
        <dbReference type="Google" id="ProtNLM"/>
    </source>
</evidence>
<dbReference type="PROSITE" id="PS50005">
    <property type="entry name" value="TPR"/>
    <property type="match status" value="3"/>
</dbReference>
<evidence type="ECO:0000256" key="1">
    <source>
        <dbReference type="ARBA" id="ARBA00022737"/>
    </source>
</evidence>
<evidence type="ECO:0000313" key="5">
    <source>
        <dbReference type="Proteomes" id="UP000683925"/>
    </source>
</evidence>
<sequence>MNFLSCKQLDHENKEIIGFCLNQNCQNSTQYCSECFNTTHSEHQKDCVLFSTINYFMKELIKVNNELRKQFNQVYIRIQNYFEEIQNNMDQEIQILENMTYQLQNHEYLAFKSQIHIIKQFYSKENENYKQQQLIELNKIPNKLKNMVSDQTKLNQQVSSDGKTSVRTNKQSLRNEQLNFEEAERLFDEGKALRRSKNYQEAIERFNQALSLNPQYVRVWINKALVLSKLKRFQEAIECYDQAISIDTKDFLSWNNKGMVLCNLNQHQEAIKCFDQAISINPKFDASFSNKGFALHQLKRYWDALQCYDQALSICINPSLLKRKADSLFELNFKYNAKQVYLEALQLGSNETDYINKQLSKL</sequence>
<dbReference type="PANTHER" id="PTHR44943">
    <property type="entry name" value="CELLULOSE SYNTHASE OPERON PROTEIN C"/>
    <property type="match status" value="1"/>
</dbReference>
<dbReference type="Proteomes" id="UP000683925">
    <property type="component" value="Unassembled WGS sequence"/>
</dbReference>
<dbReference type="AlphaFoldDB" id="A0A8S1SEL9"/>
<dbReference type="InterPro" id="IPR051685">
    <property type="entry name" value="Ycf3/AcsC/BcsC/TPR_MFPF"/>
</dbReference>
<feature type="repeat" description="TPR" evidence="3">
    <location>
        <begin position="217"/>
        <end position="250"/>
    </location>
</feature>
<evidence type="ECO:0000313" key="4">
    <source>
        <dbReference type="EMBL" id="CAD8137817.1"/>
    </source>
</evidence>
<feature type="repeat" description="TPR" evidence="3">
    <location>
        <begin position="183"/>
        <end position="216"/>
    </location>
</feature>
<accession>A0A8S1SEL9</accession>